<organism evidence="9 10">
    <name type="scientific">Streptomyces yunnanensis</name>
    <dbReference type="NCBI Taxonomy" id="156453"/>
    <lineage>
        <taxon>Bacteria</taxon>
        <taxon>Bacillati</taxon>
        <taxon>Actinomycetota</taxon>
        <taxon>Actinomycetes</taxon>
        <taxon>Kitasatosporales</taxon>
        <taxon>Streptomycetaceae</taxon>
        <taxon>Streptomyces</taxon>
    </lineage>
</organism>
<feature type="region of interest" description="Disordered" evidence="7">
    <location>
        <begin position="373"/>
        <end position="394"/>
    </location>
</feature>
<reference evidence="9 10" key="1">
    <citation type="submission" date="2022-03" db="EMBL/GenBank/DDBJ databases">
        <title>Streptomyces yunnanensis P86,complete genome.</title>
        <authorList>
            <person name="Chen S."/>
            <person name="Zhang Q."/>
        </authorList>
    </citation>
    <scope>NUCLEOTIDE SEQUENCE [LARGE SCALE GENOMIC DNA]</scope>
    <source>
        <strain evidence="9 10">P86</strain>
    </source>
</reference>
<gene>
    <name evidence="9" type="ORF">MOV08_02235</name>
</gene>
<dbReference type="Proteomes" id="UP001218629">
    <property type="component" value="Chromosome"/>
</dbReference>
<dbReference type="EMBL" id="CP095749">
    <property type="protein sequence ID" value="WEB38236.1"/>
    <property type="molecule type" value="Genomic_DNA"/>
</dbReference>
<keyword evidence="5 9" id="KW-0560">Oxidoreductase</keyword>
<dbReference type="InterPro" id="IPR005708">
    <property type="entry name" value="Homogentis_dOase"/>
</dbReference>
<evidence type="ECO:0000259" key="8">
    <source>
        <dbReference type="Pfam" id="PF20510"/>
    </source>
</evidence>
<dbReference type="Pfam" id="PF20510">
    <property type="entry name" value="HgmA_N"/>
    <property type="match status" value="1"/>
</dbReference>
<dbReference type="GO" id="GO:0004411">
    <property type="term" value="F:homogentisate 1,2-dioxygenase activity"/>
    <property type="evidence" value="ECO:0007669"/>
    <property type="project" value="UniProtKB-EC"/>
</dbReference>
<proteinExistence type="inferred from homology"/>
<keyword evidence="3" id="KW-0479">Metal-binding</keyword>
<dbReference type="PANTHER" id="PTHR11056:SF0">
    <property type="entry name" value="HOMOGENTISATE 1,2-DIOXYGENASE"/>
    <property type="match status" value="1"/>
</dbReference>
<evidence type="ECO:0000256" key="1">
    <source>
        <dbReference type="ARBA" id="ARBA00001962"/>
    </source>
</evidence>
<protein>
    <submittedName>
        <fullName evidence="9">Homogentisate 1,2-dioxygenase</fullName>
        <ecNumber evidence="9">1.13.11.5</ecNumber>
    </submittedName>
</protein>
<sequence>MELRPMRSWIHHSKGKVLRQAGTTRDKLGLHEDMMTRQGFEGRDAHLYRRNEPIRWKRADEGGELLDFDGTAVQPDDLADAGGFPRPIAYNEDVTVSVSRRGANMTYSVRNADGDELYFVHQGTGTFYTEFGPIPYEPGDYVLLPKGTTYRVRPAGPVNYFLIFESADELSLADIGPLGRRAPFDPALLYVPTPALDELGDGRNEEGEWPVRIKSLGGYTSVYYDFDPIDVEGWKGDLFPFKMNIRDYRPIMSDRLHVMPSAYTVFMTKGFLLGNLLPRPFEAAEDAELIPPYHRNMEYDEFTFHHAGTAMQVEVAPASVSLVRRGRHHGFLAELQKKLRANVKPGDRIDMQIIFLDVANPLTVAPELQAAQRRGEHYSEGTVAKEGAPTQSSS</sequence>
<keyword evidence="4" id="KW-0223">Dioxygenase</keyword>
<keyword evidence="6" id="KW-0408">Iron</keyword>
<comment type="similarity">
    <text evidence="2">Belongs to the homogentisate dioxygenase family.</text>
</comment>
<dbReference type="InterPro" id="IPR014710">
    <property type="entry name" value="RmlC-like_jellyroll"/>
</dbReference>
<comment type="cofactor">
    <cofactor evidence="1">
        <name>Fe cation</name>
        <dbReference type="ChEBI" id="CHEBI:24875"/>
    </cofactor>
</comment>
<dbReference type="InterPro" id="IPR011051">
    <property type="entry name" value="RmlC_Cupin_sf"/>
</dbReference>
<evidence type="ECO:0000313" key="10">
    <source>
        <dbReference type="Proteomes" id="UP001218629"/>
    </source>
</evidence>
<accession>A0ABY8A0F1</accession>
<evidence type="ECO:0000256" key="5">
    <source>
        <dbReference type="ARBA" id="ARBA00023002"/>
    </source>
</evidence>
<evidence type="ECO:0000256" key="7">
    <source>
        <dbReference type="SAM" id="MobiDB-lite"/>
    </source>
</evidence>
<evidence type="ECO:0000256" key="6">
    <source>
        <dbReference type="ARBA" id="ARBA00023004"/>
    </source>
</evidence>
<evidence type="ECO:0000256" key="4">
    <source>
        <dbReference type="ARBA" id="ARBA00022964"/>
    </source>
</evidence>
<keyword evidence="10" id="KW-1185">Reference proteome</keyword>
<dbReference type="RefSeq" id="WP_275305936.1">
    <property type="nucleotide sequence ID" value="NZ_CP095749.1"/>
</dbReference>
<evidence type="ECO:0000313" key="9">
    <source>
        <dbReference type="EMBL" id="WEB38236.1"/>
    </source>
</evidence>
<evidence type="ECO:0000256" key="3">
    <source>
        <dbReference type="ARBA" id="ARBA00022723"/>
    </source>
</evidence>
<dbReference type="Gene3D" id="2.60.120.10">
    <property type="entry name" value="Jelly Rolls"/>
    <property type="match status" value="1"/>
</dbReference>
<feature type="domain" description="Homogentisate 1,2-dioxygenase N-terminal" evidence="8">
    <location>
        <begin position="99"/>
        <end position="244"/>
    </location>
</feature>
<name>A0ABY8A0F1_9ACTN</name>
<evidence type="ECO:0000256" key="2">
    <source>
        <dbReference type="ARBA" id="ARBA00007757"/>
    </source>
</evidence>
<dbReference type="EC" id="1.13.11.5" evidence="9"/>
<dbReference type="InterPro" id="IPR046452">
    <property type="entry name" value="HgmA_N"/>
</dbReference>
<dbReference type="PANTHER" id="PTHR11056">
    <property type="entry name" value="HOMOGENTISATE 1,2-DIOXYGENASE"/>
    <property type="match status" value="1"/>
</dbReference>
<dbReference type="SUPFAM" id="SSF51182">
    <property type="entry name" value="RmlC-like cupins"/>
    <property type="match status" value="1"/>
</dbReference>